<dbReference type="SUPFAM" id="SSF55874">
    <property type="entry name" value="ATPase domain of HSP90 chaperone/DNA topoisomerase II/histidine kinase"/>
    <property type="match status" value="1"/>
</dbReference>
<dbReference type="SMART" id="SM00387">
    <property type="entry name" value="HATPase_c"/>
    <property type="match status" value="1"/>
</dbReference>
<name>A0ABY6CNH7_9BACT</name>
<dbReference type="InterPro" id="IPR004358">
    <property type="entry name" value="Sig_transdc_His_kin-like_C"/>
</dbReference>
<evidence type="ECO:0000313" key="8">
    <source>
        <dbReference type="EMBL" id="UXP32073.1"/>
    </source>
</evidence>
<accession>A0ABY6CNH7</accession>
<keyword evidence="5 8" id="KW-0418">Kinase</keyword>
<keyword evidence="4" id="KW-0808">Transferase</keyword>
<dbReference type="PRINTS" id="PR00344">
    <property type="entry name" value="BCTRLSENSOR"/>
</dbReference>
<evidence type="ECO:0000256" key="5">
    <source>
        <dbReference type="ARBA" id="ARBA00022777"/>
    </source>
</evidence>
<evidence type="ECO:0000256" key="3">
    <source>
        <dbReference type="ARBA" id="ARBA00022553"/>
    </source>
</evidence>
<dbReference type="SMART" id="SM00388">
    <property type="entry name" value="HisKA"/>
    <property type="match status" value="1"/>
</dbReference>
<evidence type="ECO:0000256" key="6">
    <source>
        <dbReference type="ARBA" id="ARBA00023012"/>
    </source>
</evidence>
<dbReference type="Gene3D" id="1.10.287.130">
    <property type="match status" value="1"/>
</dbReference>
<dbReference type="RefSeq" id="WP_262309510.1">
    <property type="nucleotide sequence ID" value="NZ_CP106679.1"/>
</dbReference>
<dbReference type="InterPro" id="IPR003594">
    <property type="entry name" value="HATPase_dom"/>
</dbReference>
<protein>
    <recommendedName>
        <fullName evidence="2">histidine kinase</fullName>
        <ecNumber evidence="2">2.7.13.3</ecNumber>
    </recommendedName>
</protein>
<organism evidence="8 9">
    <name type="scientific">Reichenbachiella agarivorans</name>
    <dbReference type="NCBI Taxonomy" id="2979464"/>
    <lineage>
        <taxon>Bacteria</taxon>
        <taxon>Pseudomonadati</taxon>
        <taxon>Bacteroidota</taxon>
        <taxon>Cytophagia</taxon>
        <taxon>Cytophagales</taxon>
        <taxon>Reichenbachiellaceae</taxon>
        <taxon>Reichenbachiella</taxon>
    </lineage>
</organism>
<gene>
    <name evidence="8" type="ORF">N6H18_17155</name>
</gene>
<dbReference type="EC" id="2.7.13.3" evidence="2"/>
<dbReference type="PANTHER" id="PTHR43711">
    <property type="entry name" value="TWO-COMPONENT HISTIDINE KINASE"/>
    <property type="match status" value="1"/>
</dbReference>
<evidence type="ECO:0000256" key="2">
    <source>
        <dbReference type="ARBA" id="ARBA00012438"/>
    </source>
</evidence>
<evidence type="ECO:0000256" key="1">
    <source>
        <dbReference type="ARBA" id="ARBA00000085"/>
    </source>
</evidence>
<proteinExistence type="predicted"/>
<dbReference type="Proteomes" id="UP001065174">
    <property type="component" value="Chromosome"/>
</dbReference>
<dbReference type="InterPro" id="IPR036890">
    <property type="entry name" value="HATPase_C_sf"/>
</dbReference>
<comment type="catalytic activity">
    <reaction evidence="1">
        <text>ATP + protein L-histidine = ADP + protein N-phospho-L-histidine.</text>
        <dbReference type="EC" id="2.7.13.3"/>
    </reaction>
</comment>
<evidence type="ECO:0000313" key="9">
    <source>
        <dbReference type="Proteomes" id="UP001065174"/>
    </source>
</evidence>
<dbReference type="SUPFAM" id="SSF47384">
    <property type="entry name" value="Homodimeric domain of signal transducing histidine kinase"/>
    <property type="match status" value="1"/>
</dbReference>
<dbReference type="Pfam" id="PF00512">
    <property type="entry name" value="HisKA"/>
    <property type="match status" value="1"/>
</dbReference>
<dbReference type="InterPro" id="IPR003661">
    <property type="entry name" value="HisK_dim/P_dom"/>
</dbReference>
<evidence type="ECO:0000259" key="7">
    <source>
        <dbReference type="PROSITE" id="PS50109"/>
    </source>
</evidence>
<dbReference type="EMBL" id="CP106679">
    <property type="protein sequence ID" value="UXP32073.1"/>
    <property type="molecule type" value="Genomic_DNA"/>
</dbReference>
<dbReference type="InterPro" id="IPR050736">
    <property type="entry name" value="Sensor_HK_Regulatory"/>
</dbReference>
<keyword evidence="3" id="KW-0597">Phosphoprotein</keyword>
<dbReference type="CDD" id="cd00082">
    <property type="entry name" value="HisKA"/>
    <property type="match status" value="1"/>
</dbReference>
<dbReference type="Gene3D" id="3.30.565.10">
    <property type="entry name" value="Histidine kinase-like ATPase, C-terminal domain"/>
    <property type="match status" value="1"/>
</dbReference>
<keyword evidence="6" id="KW-0902">Two-component regulatory system</keyword>
<evidence type="ECO:0000256" key="4">
    <source>
        <dbReference type="ARBA" id="ARBA00022679"/>
    </source>
</evidence>
<dbReference type="PROSITE" id="PS50109">
    <property type="entry name" value="HIS_KIN"/>
    <property type="match status" value="1"/>
</dbReference>
<dbReference type="InterPro" id="IPR036097">
    <property type="entry name" value="HisK_dim/P_sf"/>
</dbReference>
<reference evidence="8" key="1">
    <citation type="submission" date="2022-09" db="EMBL/GenBank/DDBJ databases">
        <title>Comparative genomics and taxonomic characterization of three novel marine species of genus Reichenbachiella exhibiting antioxidant and polysaccharide degradation activities.</title>
        <authorList>
            <person name="Muhammad N."/>
            <person name="Lee Y.-J."/>
            <person name="Ko J."/>
            <person name="Kim S.-G."/>
        </authorList>
    </citation>
    <scope>NUCLEOTIDE SEQUENCE</scope>
    <source>
        <strain evidence="8">BKB1-1</strain>
    </source>
</reference>
<feature type="domain" description="Histidine kinase" evidence="7">
    <location>
        <begin position="54"/>
        <end position="271"/>
    </location>
</feature>
<keyword evidence="9" id="KW-1185">Reference proteome</keyword>
<dbReference type="Pfam" id="PF02518">
    <property type="entry name" value="HATPase_c"/>
    <property type="match status" value="1"/>
</dbReference>
<dbReference type="GO" id="GO:0016301">
    <property type="term" value="F:kinase activity"/>
    <property type="evidence" value="ECO:0007669"/>
    <property type="project" value="UniProtKB-KW"/>
</dbReference>
<sequence>MSNLSDQQLLDELNLRFEEKNRLLDEQKQFMADLKTVNEKLLQSEKLKSHFLSNIKNEINNPMTSIMGLLRMNLSDSVTTESAQKNTRLIYREASVLNFQMQNLFMAAELEAGVAYIDLKKFRCAEVVAEAISHVQSQMGDHQIDCVMDADVNQTILSDRNKLLVILSNLISNAHKFCDASSGRVTVALNKMEDHLLFLVSDNGVGISDEDRANIYDRFNQLDAGTTKNYGGHGLGLSIVHSLVDLLDGTMKIESQIGKGTVVSVILPIENASDVSPLFEEDFELFSDTNEEIF</sequence>
<dbReference type="PANTHER" id="PTHR43711:SF26">
    <property type="entry name" value="SENSOR HISTIDINE KINASE RCSC"/>
    <property type="match status" value="1"/>
</dbReference>
<dbReference type="InterPro" id="IPR005467">
    <property type="entry name" value="His_kinase_dom"/>
</dbReference>